<dbReference type="EMBL" id="KZ664735">
    <property type="protein sequence ID" value="PPS03507.1"/>
    <property type="molecule type" value="Genomic_DNA"/>
</dbReference>
<dbReference type="InterPro" id="IPR027417">
    <property type="entry name" value="P-loop_NTPase"/>
</dbReference>
<keyword evidence="1 5" id="KW-0547">Nucleotide-binding</keyword>
<keyword evidence="8" id="KW-0732">Signal</keyword>
<comment type="similarity">
    <text evidence="4 5">Belongs to the TRAFAC class myosin-kinesin ATPase superfamily. Kinesin family.</text>
</comment>
<evidence type="ECO:0000256" key="8">
    <source>
        <dbReference type="SAM" id="SignalP"/>
    </source>
</evidence>
<dbReference type="PRINTS" id="PR00380">
    <property type="entry name" value="KINESINHEAVY"/>
</dbReference>
<dbReference type="InterPro" id="IPR001752">
    <property type="entry name" value="Kinesin_motor_dom"/>
</dbReference>
<evidence type="ECO:0000256" key="4">
    <source>
        <dbReference type="PROSITE-ProRule" id="PRU00283"/>
    </source>
</evidence>
<dbReference type="PANTHER" id="PTHR47972">
    <property type="entry name" value="KINESIN-LIKE PROTEIN KLP-3"/>
    <property type="match status" value="1"/>
</dbReference>
<feature type="compositionally biased region" description="Basic and acidic residues" evidence="7">
    <location>
        <begin position="433"/>
        <end position="442"/>
    </location>
</feature>
<evidence type="ECO:0000256" key="1">
    <source>
        <dbReference type="ARBA" id="ARBA00022741"/>
    </source>
</evidence>
<dbReference type="InterPro" id="IPR019821">
    <property type="entry name" value="Kinesin_motor_CS"/>
</dbReference>
<protein>
    <recommendedName>
        <fullName evidence="5">Kinesin-like protein</fullName>
    </recommendedName>
</protein>
<keyword evidence="3 5" id="KW-0505">Motor protein</keyword>
<name>A0A2P5XJI2_GOSBA</name>
<dbReference type="GO" id="GO:0005874">
    <property type="term" value="C:microtubule"/>
    <property type="evidence" value="ECO:0007669"/>
    <property type="project" value="UniProtKB-KW"/>
</dbReference>
<keyword evidence="5" id="KW-0493">Microtubule</keyword>
<dbReference type="InterPro" id="IPR036961">
    <property type="entry name" value="Kinesin_motor_dom_sf"/>
</dbReference>
<feature type="domain" description="Kinesin motor" evidence="9">
    <location>
        <begin position="1"/>
        <end position="94"/>
    </location>
</feature>
<dbReference type="SUPFAM" id="SSF52540">
    <property type="entry name" value="P-loop containing nucleoside triphosphate hydrolases"/>
    <property type="match status" value="1"/>
</dbReference>
<sequence>MACGFGRNSKLTHLLQDSLMLCILVKAKNLITGECTKSKLWLVDLAGSERLAKTEVQGDRLKEAQNINRSLSALGDVISALANKSSHIPYGDSKTLMFVQISPSEQDLGETLSSLNFASRVRGVELGPTKKQVDTAELQKLKQMLDKAKQELKSKDDALRKSVENFHNLEDKAKAKGQLCKTQEEKLNELENQLSSKAELCKQLERQLWQLSERMMEKEEICSNSQLKVVELENKLKEHVQNQTASLSLQRKVKKLEDILKERTREFELHSGTLQQKVKELENKLKMERESGGSQQKGNELEQKLRQHQEETMRPGLSYSAEKSQVTPIETMYGMNPPTRRSLNSNGRRMNEMGSDLLKGTDSLRELRRKRQIESKGIENNVLLSSALVEKKVWSETNKARQIEQWPCRITRNGKSVNSVERSFTGNRINWDQGKEPRESSNKLKMWLR</sequence>
<evidence type="ECO:0000256" key="7">
    <source>
        <dbReference type="SAM" id="MobiDB-lite"/>
    </source>
</evidence>
<feature type="region of interest" description="Disordered" evidence="7">
    <location>
        <begin position="288"/>
        <end position="321"/>
    </location>
</feature>
<evidence type="ECO:0000256" key="6">
    <source>
        <dbReference type="SAM" id="Coils"/>
    </source>
</evidence>
<organism evidence="10 11">
    <name type="scientific">Gossypium barbadense</name>
    <name type="common">Sea Island cotton</name>
    <name type="synonym">Hibiscus barbadensis</name>
    <dbReference type="NCBI Taxonomy" id="3634"/>
    <lineage>
        <taxon>Eukaryota</taxon>
        <taxon>Viridiplantae</taxon>
        <taxon>Streptophyta</taxon>
        <taxon>Embryophyta</taxon>
        <taxon>Tracheophyta</taxon>
        <taxon>Spermatophyta</taxon>
        <taxon>Magnoliopsida</taxon>
        <taxon>eudicotyledons</taxon>
        <taxon>Gunneridae</taxon>
        <taxon>Pentapetalae</taxon>
        <taxon>rosids</taxon>
        <taxon>malvids</taxon>
        <taxon>Malvales</taxon>
        <taxon>Malvaceae</taxon>
        <taxon>Malvoideae</taxon>
        <taxon>Gossypium</taxon>
    </lineage>
</organism>
<accession>A0A2P5XJI2</accession>
<feature type="compositionally biased region" description="Basic and acidic residues" evidence="7">
    <location>
        <begin position="299"/>
        <end position="313"/>
    </location>
</feature>
<proteinExistence type="inferred from homology"/>
<evidence type="ECO:0000313" key="10">
    <source>
        <dbReference type="EMBL" id="PPS03507.1"/>
    </source>
</evidence>
<dbReference type="Pfam" id="PF00225">
    <property type="entry name" value="Kinesin"/>
    <property type="match status" value="1"/>
</dbReference>
<dbReference type="OrthoDB" id="3176171at2759"/>
<keyword evidence="6" id="KW-0175">Coiled coil</keyword>
<dbReference type="SMART" id="SM00129">
    <property type="entry name" value="KISc"/>
    <property type="match status" value="1"/>
</dbReference>
<evidence type="ECO:0000256" key="3">
    <source>
        <dbReference type="ARBA" id="ARBA00023175"/>
    </source>
</evidence>
<evidence type="ECO:0000256" key="5">
    <source>
        <dbReference type="RuleBase" id="RU000394"/>
    </source>
</evidence>
<dbReference type="GO" id="GO:0005524">
    <property type="term" value="F:ATP binding"/>
    <property type="evidence" value="ECO:0007669"/>
    <property type="project" value="UniProtKB-KW"/>
</dbReference>
<feature type="chain" id="PRO_5015146490" description="Kinesin-like protein" evidence="8">
    <location>
        <begin position="28"/>
        <end position="449"/>
    </location>
</feature>
<keyword evidence="2 5" id="KW-0067">ATP-binding</keyword>
<dbReference type="Proteomes" id="UP000239757">
    <property type="component" value="Unassembled WGS sequence"/>
</dbReference>
<reference evidence="10 11" key="1">
    <citation type="submission" date="2015-01" db="EMBL/GenBank/DDBJ databases">
        <title>Genome of allotetraploid Gossypium barbadense reveals genomic plasticity and fiber elongation in cotton evolution.</title>
        <authorList>
            <person name="Chen X."/>
            <person name="Liu X."/>
            <person name="Zhao B."/>
            <person name="Zheng H."/>
            <person name="Hu Y."/>
            <person name="Lu G."/>
            <person name="Yang C."/>
            <person name="Chen J."/>
            <person name="Shan C."/>
            <person name="Zhang L."/>
            <person name="Zhou Y."/>
            <person name="Wang L."/>
            <person name="Guo W."/>
            <person name="Bai Y."/>
            <person name="Ruan J."/>
            <person name="Shangguan X."/>
            <person name="Mao Y."/>
            <person name="Jiang J."/>
            <person name="Zhu Y."/>
            <person name="Lei J."/>
            <person name="Kang H."/>
            <person name="Chen S."/>
            <person name="He X."/>
            <person name="Wang R."/>
            <person name="Wang Y."/>
            <person name="Chen J."/>
            <person name="Wang L."/>
            <person name="Yu S."/>
            <person name="Wang B."/>
            <person name="Wei J."/>
            <person name="Song S."/>
            <person name="Lu X."/>
            <person name="Gao Z."/>
            <person name="Gu W."/>
            <person name="Deng X."/>
            <person name="Ma D."/>
            <person name="Wang S."/>
            <person name="Liang W."/>
            <person name="Fang L."/>
            <person name="Cai C."/>
            <person name="Zhu X."/>
            <person name="Zhou B."/>
            <person name="Zhang Y."/>
            <person name="Chen Z."/>
            <person name="Xu S."/>
            <person name="Zhu R."/>
            <person name="Wang S."/>
            <person name="Zhang T."/>
            <person name="Zhao G."/>
        </authorList>
    </citation>
    <scope>NUCLEOTIDE SEQUENCE [LARGE SCALE GENOMIC DNA]</scope>
    <source>
        <strain evidence="11">cv. Xinhai21</strain>
        <tissue evidence="10">Leaf</tissue>
    </source>
</reference>
<evidence type="ECO:0000313" key="11">
    <source>
        <dbReference type="Proteomes" id="UP000239757"/>
    </source>
</evidence>
<dbReference type="GO" id="GO:0003777">
    <property type="term" value="F:microtubule motor activity"/>
    <property type="evidence" value="ECO:0007669"/>
    <property type="project" value="InterPro"/>
</dbReference>
<evidence type="ECO:0000259" key="9">
    <source>
        <dbReference type="PROSITE" id="PS50067"/>
    </source>
</evidence>
<dbReference type="AlphaFoldDB" id="A0A2P5XJI2"/>
<feature type="coiled-coil region" evidence="6">
    <location>
        <begin position="131"/>
        <end position="242"/>
    </location>
</feature>
<dbReference type="GO" id="GO:0008017">
    <property type="term" value="F:microtubule binding"/>
    <property type="evidence" value="ECO:0007669"/>
    <property type="project" value="InterPro"/>
</dbReference>
<evidence type="ECO:0000256" key="2">
    <source>
        <dbReference type="ARBA" id="ARBA00022840"/>
    </source>
</evidence>
<dbReference type="PANTHER" id="PTHR47972:SF11">
    <property type="entry name" value="KINESIN-LIKE PROTEIN KLP68D"/>
    <property type="match status" value="1"/>
</dbReference>
<feature type="region of interest" description="Disordered" evidence="7">
    <location>
        <begin position="428"/>
        <end position="449"/>
    </location>
</feature>
<dbReference type="InterPro" id="IPR027640">
    <property type="entry name" value="Kinesin-like_fam"/>
</dbReference>
<gene>
    <name evidence="10" type="ORF">GOBAR_AA17141</name>
</gene>
<dbReference type="Gene3D" id="3.40.850.10">
    <property type="entry name" value="Kinesin motor domain"/>
    <property type="match status" value="1"/>
</dbReference>
<comment type="caution">
    <text evidence="4">Lacks conserved residue(s) required for the propagation of feature annotation.</text>
</comment>
<feature type="signal peptide" evidence="8">
    <location>
        <begin position="1"/>
        <end position="27"/>
    </location>
</feature>
<dbReference type="PROSITE" id="PS50067">
    <property type="entry name" value="KINESIN_MOTOR_2"/>
    <property type="match status" value="1"/>
</dbReference>
<dbReference type="PROSITE" id="PS00411">
    <property type="entry name" value="KINESIN_MOTOR_1"/>
    <property type="match status" value="1"/>
</dbReference>
<dbReference type="GO" id="GO:0007018">
    <property type="term" value="P:microtubule-based movement"/>
    <property type="evidence" value="ECO:0007669"/>
    <property type="project" value="InterPro"/>
</dbReference>